<dbReference type="SUPFAM" id="SSF51679">
    <property type="entry name" value="Bacterial luciferase-like"/>
    <property type="match status" value="1"/>
</dbReference>
<keyword evidence="2" id="KW-0288">FMN</keyword>
<keyword evidence="1" id="KW-0285">Flavoprotein</keyword>
<comment type="caution">
    <text evidence="6">The sequence shown here is derived from an EMBL/GenBank/DDBJ whole genome shotgun (WGS) entry which is preliminary data.</text>
</comment>
<keyword evidence="3" id="KW-0560">Oxidoreductase</keyword>
<evidence type="ECO:0000256" key="4">
    <source>
        <dbReference type="ARBA" id="ARBA00023033"/>
    </source>
</evidence>
<dbReference type="GO" id="GO:0046306">
    <property type="term" value="P:alkanesulfonate catabolic process"/>
    <property type="evidence" value="ECO:0007669"/>
    <property type="project" value="TreeGrafter"/>
</dbReference>
<evidence type="ECO:0000256" key="3">
    <source>
        <dbReference type="ARBA" id="ARBA00023002"/>
    </source>
</evidence>
<reference evidence="7" key="1">
    <citation type="submission" date="2017-05" db="EMBL/GenBank/DDBJ databases">
        <authorList>
            <person name="Barney B.M."/>
        </authorList>
    </citation>
    <scope>NUCLEOTIDE SEQUENCE [LARGE SCALE GENOMIC DNA]</scope>
    <source>
        <strain evidence="7">PSBB022</strain>
    </source>
</reference>
<dbReference type="PANTHER" id="PTHR42847">
    <property type="entry name" value="ALKANESULFONATE MONOOXYGENASE"/>
    <property type="match status" value="1"/>
</dbReference>
<name>A0A266Q8E3_9GAMM</name>
<feature type="domain" description="Luciferase-like" evidence="5">
    <location>
        <begin position="49"/>
        <end position="318"/>
    </location>
</feature>
<dbReference type="Gene3D" id="3.20.20.30">
    <property type="entry name" value="Luciferase-like domain"/>
    <property type="match status" value="1"/>
</dbReference>
<dbReference type="EMBL" id="NHNI01000001">
    <property type="protein sequence ID" value="OZY85641.1"/>
    <property type="molecule type" value="Genomic_DNA"/>
</dbReference>
<dbReference type="AlphaFoldDB" id="A0A266Q8E3"/>
<protein>
    <submittedName>
        <fullName evidence="6">Alkanesulfonate monooxygenase</fullName>
    </submittedName>
</protein>
<evidence type="ECO:0000313" key="6">
    <source>
        <dbReference type="EMBL" id="OZY85641.1"/>
    </source>
</evidence>
<accession>A0A266Q8E3</accession>
<organism evidence="6 7">
    <name type="scientific">Cellvibrio mixtus</name>
    <dbReference type="NCBI Taxonomy" id="39650"/>
    <lineage>
        <taxon>Bacteria</taxon>
        <taxon>Pseudomonadati</taxon>
        <taxon>Pseudomonadota</taxon>
        <taxon>Gammaproteobacteria</taxon>
        <taxon>Cellvibrionales</taxon>
        <taxon>Cellvibrionaceae</taxon>
        <taxon>Cellvibrio</taxon>
    </lineage>
</organism>
<keyword evidence="4 6" id="KW-0503">Monooxygenase</keyword>
<evidence type="ECO:0000256" key="2">
    <source>
        <dbReference type="ARBA" id="ARBA00022643"/>
    </source>
</evidence>
<keyword evidence="7" id="KW-1185">Reference proteome</keyword>
<dbReference type="Pfam" id="PF00296">
    <property type="entry name" value="Bac_luciferase"/>
    <property type="match status" value="1"/>
</dbReference>
<dbReference type="Proteomes" id="UP000216101">
    <property type="component" value="Unassembled WGS sequence"/>
</dbReference>
<evidence type="ECO:0000259" key="5">
    <source>
        <dbReference type="Pfam" id="PF00296"/>
    </source>
</evidence>
<proteinExistence type="predicted"/>
<dbReference type="RefSeq" id="WP_094983508.1">
    <property type="nucleotide sequence ID" value="NZ_NHNI01000001.1"/>
</dbReference>
<dbReference type="GO" id="GO:0008726">
    <property type="term" value="F:alkanesulfonate monooxygenase activity"/>
    <property type="evidence" value="ECO:0007669"/>
    <property type="project" value="TreeGrafter"/>
</dbReference>
<evidence type="ECO:0000313" key="7">
    <source>
        <dbReference type="Proteomes" id="UP000216101"/>
    </source>
</evidence>
<dbReference type="InterPro" id="IPR050172">
    <property type="entry name" value="SsuD_RutA_monooxygenase"/>
</dbReference>
<gene>
    <name evidence="6" type="ORF">CBP51_00885</name>
</gene>
<dbReference type="InterPro" id="IPR036661">
    <property type="entry name" value="Luciferase-like_sf"/>
</dbReference>
<evidence type="ECO:0000256" key="1">
    <source>
        <dbReference type="ARBA" id="ARBA00022630"/>
    </source>
</evidence>
<dbReference type="PANTHER" id="PTHR42847:SF4">
    <property type="entry name" value="ALKANESULFONATE MONOOXYGENASE-RELATED"/>
    <property type="match status" value="1"/>
</dbReference>
<sequence>MSVEFIWQLPGARDSRYADARRYKRAERLPSDAYPYGPQITDPRGDSFNYFDYLLQIARAADLTGFDGIQIPHDPQGDESWIIAGYLARNTRHLRLITEFEASRGSSVYAAKNAVSYQRFSNQRFAWQLTPGGTAAERRQLGDFVADEKRLPRIDEFLTVAKGVITQSPFSFKGDFFEVLEGGFQGPLGNNPVPKIYLGGNDTAAYELSARHADVHLLDAAPITELQPVITQLLVLAKQQGRALAIGLRINVLARESEEEALVDAQRFWQQADLGEAVALAPGLWSLPVTHTGVGASLVGSYEQVLAQLVGYVHAGISSFIFAASPHLEEAYRVGEHLLPALRKAIAEANGSVVAA</sequence>
<dbReference type="InterPro" id="IPR011251">
    <property type="entry name" value="Luciferase-like_dom"/>
</dbReference>